<feature type="compositionally biased region" description="Basic and acidic residues" evidence="1">
    <location>
        <begin position="191"/>
        <end position="202"/>
    </location>
</feature>
<feature type="compositionally biased region" description="Basic and acidic residues" evidence="1">
    <location>
        <begin position="169"/>
        <end position="181"/>
    </location>
</feature>
<feature type="region of interest" description="Disordered" evidence="1">
    <location>
        <begin position="152"/>
        <end position="212"/>
    </location>
</feature>
<dbReference type="VEuPathDB" id="FungiDB:BO97DRAFT_419683"/>
<evidence type="ECO:0000313" key="2">
    <source>
        <dbReference type="EMBL" id="RAL17445.1"/>
    </source>
</evidence>
<reference evidence="2 3" key="1">
    <citation type="submission" date="2018-02" db="EMBL/GenBank/DDBJ databases">
        <title>The genomes of Aspergillus section Nigri reveals drivers in fungal speciation.</title>
        <authorList>
            <consortium name="DOE Joint Genome Institute"/>
            <person name="Vesth T.C."/>
            <person name="Nybo J."/>
            <person name="Theobald S."/>
            <person name="Brandl J."/>
            <person name="Frisvad J.C."/>
            <person name="Nielsen K.F."/>
            <person name="Lyhne E.K."/>
            <person name="Kogle M.E."/>
            <person name="Kuo A."/>
            <person name="Riley R."/>
            <person name="Clum A."/>
            <person name="Nolan M."/>
            <person name="Lipzen A."/>
            <person name="Salamov A."/>
            <person name="Henrissat B."/>
            <person name="Wiebenga A."/>
            <person name="De vries R.P."/>
            <person name="Grigoriev I.V."/>
            <person name="Mortensen U.H."/>
            <person name="Andersen M.R."/>
            <person name="Baker S.E."/>
        </authorList>
    </citation>
    <scope>NUCLEOTIDE SEQUENCE [LARGE SCALE GENOMIC DNA]</scope>
    <source>
        <strain evidence="2 3">CBS 101889</strain>
    </source>
</reference>
<dbReference type="EMBL" id="KZ824267">
    <property type="protein sequence ID" value="RAL17445.1"/>
    <property type="molecule type" value="Genomic_DNA"/>
</dbReference>
<protein>
    <submittedName>
        <fullName evidence="2">Uncharacterized protein</fullName>
    </submittedName>
</protein>
<proteinExistence type="predicted"/>
<feature type="compositionally biased region" description="Basic and acidic residues" evidence="1">
    <location>
        <begin position="228"/>
        <end position="245"/>
    </location>
</feature>
<evidence type="ECO:0000313" key="3">
    <source>
        <dbReference type="Proteomes" id="UP000248961"/>
    </source>
</evidence>
<sequence length="258" mass="29703">MPQSSPYKGNEAVRFERATVSPGQFGYLKYGVGHEDRERIITLTLGRGQLRSWDFVGRLLVHTWRVQRQENPALVGKRLGAIVHYINIPANITQTRMFLEEYDSGPRPFLYHGVQNFHYDHHDYSHIIRQFLRSFPITPRLDSLDVYEIADKDDADTGDDDNASGDEEGAARRREDARDAEQQDTGGDEGVTPRRENVRSTERQQSAGDHYDRIIDLIHSVVTEEDAERLASQRETGDGEEESQRRVRAVTMVKLWYD</sequence>
<dbReference type="GeneID" id="37200870"/>
<feature type="region of interest" description="Disordered" evidence="1">
    <location>
        <begin position="225"/>
        <end position="246"/>
    </location>
</feature>
<evidence type="ECO:0000256" key="1">
    <source>
        <dbReference type="SAM" id="MobiDB-lite"/>
    </source>
</evidence>
<dbReference type="RefSeq" id="XP_025556599.1">
    <property type="nucleotide sequence ID" value="XM_025696581.1"/>
</dbReference>
<accession>A0A395IBS4</accession>
<feature type="compositionally biased region" description="Acidic residues" evidence="1">
    <location>
        <begin position="152"/>
        <end position="168"/>
    </location>
</feature>
<gene>
    <name evidence="2" type="ORF">BO97DRAFT_419683</name>
</gene>
<keyword evidence="3" id="KW-1185">Reference proteome</keyword>
<name>A0A395IBS4_ASPHC</name>
<dbReference type="Proteomes" id="UP000248961">
    <property type="component" value="Unassembled WGS sequence"/>
</dbReference>
<dbReference type="AlphaFoldDB" id="A0A395IBS4"/>
<organism evidence="2 3">
    <name type="scientific">Aspergillus homomorphus (strain CBS 101889)</name>
    <dbReference type="NCBI Taxonomy" id="1450537"/>
    <lineage>
        <taxon>Eukaryota</taxon>
        <taxon>Fungi</taxon>
        <taxon>Dikarya</taxon>
        <taxon>Ascomycota</taxon>
        <taxon>Pezizomycotina</taxon>
        <taxon>Eurotiomycetes</taxon>
        <taxon>Eurotiomycetidae</taxon>
        <taxon>Eurotiales</taxon>
        <taxon>Aspergillaceae</taxon>
        <taxon>Aspergillus</taxon>
        <taxon>Aspergillus subgen. Circumdati</taxon>
    </lineage>
</organism>